<dbReference type="PIRSF" id="PIRSF028983">
    <property type="entry name" value="BCP1"/>
    <property type="match status" value="1"/>
</dbReference>
<name>A0A9P7N1L5_9HYPO</name>
<gene>
    <name evidence="3" type="primary">BCP1</name>
    <name evidence="3" type="ORF">E4U43_006350</name>
</gene>
<comment type="function">
    <text evidence="1">Involved in nuclear export, actin cytoskeleton organization and vesicular transport.</text>
</comment>
<reference evidence="3" key="1">
    <citation type="journal article" date="2020" name="bioRxiv">
        <title>Whole genome comparisons of ergot fungi reveals the divergence and evolution of species within the genus Claviceps are the result of varying mechanisms driving genome evolution and host range expansion.</title>
        <authorList>
            <person name="Wyka S.A."/>
            <person name="Mondo S.J."/>
            <person name="Liu M."/>
            <person name="Dettman J."/>
            <person name="Nalam V."/>
            <person name="Broders K.D."/>
        </authorList>
    </citation>
    <scope>NUCLEOTIDE SEQUENCE</scope>
    <source>
        <strain evidence="3">CCC 602</strain>
    </source>
</reference>
<evidence type="ECO:0000256" key="1">
    <source>
        <dbReference type="ARBA" id="ARBA00002688"/>
    </source>
</evidence>
<protein>
    <submittedName>
        <fullName evidence="3">Mss4p nuclear export</fullName>
    </submittedName>
</protein>
<comment type="caution">
    <text evidence="3">The sequence shown here is derived from an EMBL/GenBank/DDBJ whole genome shotgun (WGS) entry which is preliminary data.</text>
</comment>
<proteinExistence type="inferred from homology"/>
<dbReference type="OrthoDB" id="27543at2759"/>
<keyword evidence="4" id="KW-1185">Reference proteome</keyword>
<evidence type="ECO:0000313" key="3">
    <source>
        <dbReference type="EMBL" id="KAG5982887.1"/>
    </source>
</evidence>
<dbReference type="PANTHER" id="PTHR13261">
    <property type="entry name" value="BRCA2 AND CDKN1A INTERACTING PROTEIN"/>
    <property type="match status" value="1"/>
</dbReference>
<sequence>MLDVEFEWFNFDPTIDFHGVKSLLRQLFDVDAGLFNMSALADLILSQPTIGSTVKVDGKEYDAFVMLTVLNTFVHRDKEPIQEMVKYLTEKAKTNASLAAIPDILNSDKHVGLVLSERLINIPTEIAPPLFSMLVDEIEAAVEDKEPYDFSHYLIVSKTYTEVESTLDVEQRKKKKARDEATTFYFHMEDEVLHKHALAYGSFAYTKENESVSDSKRAFQEVGIKPTGHIILIEASRFKDAVKAIAEQFKSEG</sequence>
<dbReference type="InterPro" id="IPR025602">
    <property type="entry name" value="BCP1_family"/>
</dbReference>
<organism evidence="3 4">
    <name type="scientific">Claviceps pusilla</name>
    <dbReference type="NCBI Taxonomy" id="123648"/>
    <lineage>
        <taxon>Eukaryota</taxon>
        <taxon>Fungi</taxon>
        <taxon>Dikarya</taxon>
        <taxon>Ascomycota</taxon>
        <taxon>Pezizomycotina</taxon>
        <taxon>Sordariomycetes</taxon>
        <taxon>Hypocreomycetidae</taxon>
        <taxon>Hypocreales</taxon>
        <taxon>Clavicipitaceae</taxon>
        <taxon>Claviceps</taxon>
    </lineage>
</organism>
<evidence type="ECO:0000256" key="2">
    <source>
        <dbReference type="ARBA" id="ARBA00006781"/>
    </source>
</evidence>
<comment type="similarity">
    <text evidence="2">Belongs to the BCP1 family.</text>
</comment>
<dbReference type="GO" id="GO:0005634">
    <property type="term" value="C:nucleus"/>
    <property type="evidence" value="ECO:0007669"/>
    <property type="project" value="TreeGrafter"/>
</dbReference>
<dbReference type="PANTHER" id="PTHR13261:SF0">
    <property type="entry name" value="BRCA2 AND CDKN1A-INTERACTING PROTEIN"/>
    <property type="match status" value="1"/>
</dbReference>
<dbReference type="Proteomes" id="UP000748025">
    <property type="component" value="Unassembled WGS sequence"/>
</dbReference>
<dbReference type="EMBL" id="SRPW01004379">
    <property type="protein sequence ID" value="KAG5982887.1"/>
    <property type="molecule type" value="Genomic_DNA"/>
</dbReference>
<dbReference type="Pfam" id="PF13862">
    <property type="entry name" value="BCCIP"/>
    <property type="match status" value="1"/>
</dbReference>
<accession>A0A9P7N1L5</accession>
<dbReference type="AlphaFoldDB" id="A0A9P7N1L5"/>
<evidence type="ECO:0000313" key="4">
    <source>
        <dbReference type="Proteomes" id="UP000748025"/>
    </source>
</evidence>